<keyword evidence="3 5" id="KW-0560">Oxidoreductase</keyword>
<dbReference type="AlphaFoldDB" id="A0A516G639"/>
<protein>
    <submittedName>
        <fullName evidence="5">L-glyceraldehyde 3-phosphate reductase</fullName>
        <ecNumber evidence="5">1.1.1.-</ecNumber>
    </submittedName>
</protein>
<dbReference type="GO" id="GO:0016491">
    <property type="term" value="F:oxidoreductase activity"/>
    <property type="evidence" value="ECO:0007669"/>
    <property type="project" value="UniProtKB-KW"/>
</dbReference>
<evidence type="ECO:0000256" key="2">
    <source>
        <dbReference type="ARBA" id="ARBA00022857"/>
    </source>
</evidence>
<dbReference type="SUPFAM" id="SSF51430">
    <property type="entry name" value="NAD(P)-linked oxidoreductase"/>
    <property type="match status" value="1"/>
</dbReference>
<gene>
    <name evidence="5" type="primary">mgrA</name>
    <name evidence="5" type="ORF">FNH13_00525</name>
</gene>
<organism evidence="5 6">
    <name type="scientific">Ornithinimicrobium ciconiae</name>
    <dbReference type="NCBI Taxonomy" id="2594265"/>
    <lineage>
        <taxon>Bacteria</taxon>
        <taxon>Bacillati</taxon>
        <taxon>Actinomycetota</taxon>
        <taxon>Actinomycetes</taxon>
        <taxon>Micrococcales</taxon>
        <taxon>Ornithinimicrobiaceae</taxon>
        <taxon>Ornithinimicrobium</taxon>
    </lineage>
</organism>
<dbReference type="Proteomes" id="UP000315395">
    <property type="component" value="Chromosome"/>
</dbReference>
<dbReference type="InterPro" id="IPR036812">
    <property type="entry name" value="NAD(P)_OxRdtase_dom_sf"/>
</dbReference>
<dbReference type="RefSeq" id="WP_143781649.1">
    <property type="nucleotide sequence ID" value="NZ_CP041616.1"/>
</dbReference>
<feature type="domain" description="NADP-dependent oxidoreductase" evidence="4">
    <location>
        <begin position="27"/>
        <end position="326"/>
    </location>
</feature>
<accession>A0A516G639</accession>
<proteinExistence type="inferred from homology"/>
<evidence type="ECO:0000313" key="6">
    <source>
        <dbReference type="Proteomes" id="UP000315395"/>
    </source>
</evidence>
<dbReference type="EMBL" id="CP041616">
    <property type="protein sequence ID" value="QDO86986.1"/>
    <property type="molecule type" value="Genomic_DNA"/>
</dbReference>
<comment type="similarity">
    <text evidence="1">Belongs to the shaker potassium channel beta subunit family.</text>
</comment>
<dbReference type="PANTHER" id="PTHR43150:SF4">
    <property type="entry name" value="L-GLYCERALDEHYDE 3-PHOSPHATE REDUCTASE"/>
    <property type="match status" value="1"/>
</dbReference>
<dbReference type="NCBIfam" id="NF007388">
    <property type="entry name" value="PRK09912.1"/>
    <property type="match status" value="1"/>
</dbReference>
<dbReference type="InterPro" id="IPR005399">
    <property type="entry name" value="K_chnl_volt-dep_bsu_KCNAB-rel"/>
</dbReference>
<dbReference type="InterPro" id="IPR023210">
    <property type="entry name" value="NADP_OxRdtase_dom"/>
</dbReference>
<dbReference type="GO" id="GO:0051596">
    <property type="term" value="P:methylglyoxal catabolic process"/>
    <property type="evidence" value="ECO:0007669"/>
    <property type="project" value="TreeGrafter"/>
</dbReference>
<sequence length="343" mass="37788">MHAPDPSRYDSMTYRRTGRSGLDLPAVSLGLWHNFGDDVAFERQEQVLRRAFDLGVTHFDLANNYGPPYGAAEENFGRHLQRSFAGLRDELVISSKAGWDMWPGPYGQIGGSRKYLIASLDQSLRRMGLDYVDIYYHHRPDLSTPLEETMGALDAIVRSGKALYVGISSYSAAATREAAGLLADLGTPLLIHQPSYSMLNRWIEQEQLLDTLEEVGAGCIAFSPLAQGMLTDRYLHGIPEGSRASQSKSLSAEMLTEQSLAHVRSLHELAAGRGQSLAQMALAWVLRDARMTSVLVGASSVEQLEQNVAAVKNLEFSDEELAQIEQYAVDAGIDLWQQAREGS</sequence>
<evidence type="ECO:0000313" key="5">
    <source>
        <dbReference type="EMBL" id="QDO86986.1"/>
    </source>
</evidence>
<dbReference type="Gene3D" id="3.20.20.100">
    <property type="entry name" value="NADP-dependent oxidoreductase domain"/>
    <property type="match status" value="1"/>
</dbReference>
<dbReference type="PANTHER" id="PTHR43150">
    <property type="entry name" value="HYPERKINETIC, ISOFORM M"/>
    <property type="match status" value="1"/>
</dbReference>
<keyword evidence="2" id="KW-0521">NADP</keyword>
<reference evidence="5 6" key="1">
    <citation type="submission" date="2019-07" db="EMBL/GenBank/DDBJ databases">
        <title>complete genome sequencing of Ornithinimicrobium sp. H23M54.</title>
        <authorList>
            <person name="Bae J.-W."/>
            <person name="Lee S.-Y."/>
        </authorList>
    </citation>
    <scope>NUCLEOTIDE SEQUENCE [LARGE SCALE GENOMIC DNA]</scope>
    <source>
        <strain evidence="5 6">H23M54</strain>
    </source>
</reference>
<dbReference type="EC" id="1.1.1.-" evidence="5"/>
<evidence type="ECO:0000259" key="4">
    <source>
        <dbReference type="Pfam" id="PF00248"/>
    </source>
</evidence>
<dbReference type="OrthoDB" id="9768793at2"/>
<name>A0A516G639_9MICO</name>
<evidence type="ECO:0000256" key="3">
    <source>
        <dbReference type="ARBA" id="ARBA00023002"/>
    </source>
</evidence>
<dbReference type="Pfam" id="PF00248">
    <property type="entry name" value="Aldo_ket_red"/>
    <property type="match status" value="1"/>
</dbReference>
<dbReference type="KEGG" id="orz:FNH13_00525"/>
<evidence type="ECO:0000256" key="1">
    <source>
        <dbReference type="ARBA" id="ARBA00006515"/>
    </source>
</evidence>
<keyword evidence="6" id="KW-1185">Reference proteome</keyword>